<evidence type="ECO:0000313" key="11">
    <source>
        <dbReference type="Proteomes" id="UP000253383"/>
    </source>
</evidence>
<feature type="binding site" evidence="8">
    <location>
        <position position="4"/>
    </location>
    <ligand>
        <name>Mg(2+)</name>
        <dbReference type="ChEBI" id="CHEBI:18420"/>
    </ligand>
</feature>
<dbReference type="Proteomes" id="UP000253383">
    <property type="component" value="Unassembled WGS sequence"/>
</dbReference>
<evidence type="ECO:0000256" key="6">
    <source>
        <dbReference type="ARBA" id="ARBA00022842"/>
    </source>
</evidence>
<dbReference type="Gene3D" id="3.40.50.1010">
    <property type="entry name" value="5'-nuclease"/>
    <property type="match status" value="1"/>
</dbReference>
<keyword evidence="4 8" id="KW-0479">Metal-binding</keyword>
<evidence type="ECO:0000256" key="5">
    <source>
        <dbReference type="ARBA" id="ARBA00022801"/>
    </source>
</evidence>
<keyword evidence="6 8" id="KW-0460">Magnesium</keyword>
<keyword evidence="3 8" id="KW-0540">Nuclease</keyword>
<evidence type="ECO:0000256" key="2">
    <source>
        <dbReference type="ARBA" id="ARBA00022649"/>
    </source>
</evidence>
<evidence type="ECO:0000256" key="8">
    <source>
        <dbReference type="HAMAP-Rule" id="MF_00265"/>
    </source>
</evidence>
<dbReference type="GO" id="GO:0000287">
    <property type="term" value="F:magnesium ion binding"/>
    <property type="evidence" value="ECO:0007669"/>
    <property type="project" value="UniProtKB-UniRule"/>
</dbReference>
<dbReference type="GO" id="GO:0004540">
    <property type="term" value="F:RNA nuclease activity"/>
    <property type="evidence" value="ECO:0007669"/>
    <property type="project" value="InterPro"/>
</dbReference>
<protein>
    <recommendedName>
        <fullName evidence="8">Ribonuclease VapC</fullName>
        <shortName evidence="8">RNase VapC</shortName>
        <ecNumber evidence="8">3.1.-.-</ecNumber>
    </recommendedName>
    <alternativeName>
        <fullName evidence="8">Toxin VapC</fullName>
    </alternativeName>
</protein>
<keyword evidence="5 8" id="KW-0378">Hydrolase</keyword>
<evidence type="ECO:0000256" key="3">
    <source>
        <dbReference type="ARBA" id="ARBA00022722"/>
    </source>
</evidence>
<keyword evidence="8" id="KW-0800">Toxin</keyword>
<dbReference type="AlphaFoldDB" id="A0A368JJQ7"/>
<dbReference type="EMBL" id="QOWE01000020">
    <property type="protein sequence ID" value="RCR67296.1"/>
    <property type="molecule type" value="Genomic_DNA"/>
</dbReference>
<evidence type="ECO:0000313" key="10">
    <source>
        <dbReference type="EMBL" id="RCR67296.1"/>
    </source>
</evidence>
<accession>A0A368JJQ7</accession>
<keyword evidence="11" id="KW-1185">Reference proteome</keyword>
<comment type="caution">
    <text evidence="10">The sequence shown here is derived from an EMBL/GenBank/DDBJ whole genome shotgun (WGS) entry which is preliminary data.</text>
</comment>
<organism evidence="10 11">
    <name type="scientific">Larkinella punicea</name>
    <dbReference type="NCBI Taxonomy" id="2315727"/>
    <lineage>
        <taxon>Bacteria</taxon>
        <taxon>Pseudomonadati</taxon>
        <taxon>Bacteroidota</taxon>
        <taxon>Cytophagia</taxon>
        <taxon>Cytophagales</taxon>
        <taxon>Spirosomataceae</taxon>
        <taxon>Larkinella</taxon>
    </lineage>
</organism>
<dbReference type="OrthoDB" id="9804823at2"/>
<dbReference type="PANTHER" id="PTHR33653">
    <property type="entry name" value="RIBONUCLEASE VAPC2"/>
    <property type="match status" value="1"/>
</dbReference>
<comment type="similarity">
    <text evidence="7 8">Belongs to the PINc/VapC protein family.</text>
</comment>
<dbReference type="SUPFAM" id="SSF88723">
    <property type="entry name" value="PIN domain-like"/>
    <property type="match status" value="1"/>
</dbReference>
<dbReference type="RefSeq" id="WP_114408295.1">
    <property type="nucleotide sequence ID" value="NZ_QOWE01000020.1"/>
</dbReference>
<evidence type="ECO:0000259" key="9">
    <source>
        <dbReference type="Pfam" id="PF01850"/>
    </source>
</evidence>
<dbReference type="InterPro" id="IPR002716">
    <property type="entry name" value="PIN_dom"/>
</dbReference>
<dbReference type="InterPro" id="IPR029060">
    <property type="entry name" value="PIN-like_dom_sf"/>
</dbReference>
<dbReference type="GO" id="GO:0090729">
    <property type="term" value="F:toxin activity"/>
    <property type="evidence" value="ECO:0007669"/>
    <property type="project" value="UniProtKB-KW"/>
</dbReference>
<feature type="binding site" evidence="8">
    <location>
        <position position="92"/>
    </location>
    <ligand>
        <name>Mg(2+)</name>
        <dbReference type="ChEBI" id="CHEBI:18420"/>
    </ligand>
</feature>
<name>A0A368JJQ7_9BACT</name>
<proteinExistence type="inferred from homology"/>
<evidence type="ECO:0000256" key="4">
    <source>
        <dbReference type="ARBA" id="ARBA00022723"/>
    </source>
</evidence>
<evidence type="ECO:0000256" key="1">
    <source>
        <dbReference type="ARBA" id="ARBA00001946"/>
    </source>
</evidence>
<dbReference type="InterPro" id="IPR022907">
    <property type="entry name" value="VapC_family"/>
</dbReference>
<dbReference type="HAMAP" id="MF_00265">
    <property type="entry name" value="VapC_Nob1"/>
    <property type="match status" value="1"/>
</dbReference>
<dbReference type="CDD" id="cd09881">
    <property type="entry name" value="PIN_VapC4-5_FitB-like"/>
    <property type="match status" value="1"/>
</dbReference>
<reference evidence="10 11" key="1">
    <citation type="submission" date="2018-07" db="EMBL/GenBank/DDBJ databases">
        <title>Genome analysis of Larkinella rosea.</title>
        <authorList>
            <person name="Zhou Z."/>
            <person name="Wang G."/>
        </authorList>
    </citation>
    <scope>NUCLEOTIDE SEQUENCE [LARGE SCALE GENOMIC DNA]</scope>
    <source>
        <strain evidence="11">zzj9</strain>
    </source>
</reference>
<feature type="domain" description="PIN" evidence="9">
    <location>
        <begin position="1"/>
        <end position="119"/>
    </location>
</feature>
<sequence length="123" mass="13669">MVIDTSLLIEHLRATDKTQTTLATLPSGVAFFVSSITIYELYCGVKQPSHAIDIERLIKRITELPFDKLVAIQAGLIYSQLKRKNKMIGTGDILIAATALVYNQPVKTLNVKDFSRIDGLHLL</sequence>
<keyword evidence="2 8" id="KW-1277">Toxin-antitoxin system</keyword>
<comment type="function">
    <text evidence="8">Toxic component of a toxin-antitoxin (TA) system. An RNase.</text>
</comment>
<dbReference type="Pfam" id="PF01850">
    <property type="entry name" value="PIN"/>
    <property type="match status" value="1"/>
</dbReference>
<dbReference type="PANTHER" id="PTHR33653:SF1">
    <property type="entry name" value="RIBONUCLEASE VAPC2"/>
    <property type="match status" value="1"/>
</dbReference>
<gene>
    <name evidence="8" type="primary">vapC</name>
    <name evidence="10" type="ORF">DUE52_22440</name>
</gene>
<comment type="cofactor">
    <cofactor evidence="1 8">
        <name>Mg(2+)</name>
        <dbReference type="ChEBI" id="CHEBI:18420"/>
    </cofactor>
</comment>
<dbReference type="InterPro" id="IPR050556">
    <property type="entry name" value="Type_II_TA_system_RNase"/>
</dbReference>
<dbReference type="GO" id="GO:0016787">
    <property type="term" value="F:hydrolase activity"/>
    <property type="evidence" value="ECO:0007669"/>
    <property type="project" value="UniProtKB-KW"/>
</dbReference>
<evidence type="ECO:0000256" key="7">
    <source>
        <dbReference type="ARBA" id="ARBA00038093"/>
    </source>
</evidence>
<dbReference type="EC" id="3.1.-.-" evidence="8"/>